<dbReference type="OrthoDB" id="6437147at2759"/>
<sequence length="235" mass="26403">MVNSIVPKINVARIFSVLAEETTDTSYFFKFIPVTSLTGESLAQTLLDNLINLGIDCSFMVGQGYDEAAAMSGNFNNIQAHVAIYIHCASNSLNLAISDACELQNKTTCSTALQLLSAIQNIEFQIFLRTTTKIFGITSPLSRLLQIENLDLSNAITITTNIEEILLKIRNFSEKEFNYIFKAVKKTCSSLIGILILKYHEKLVNKFFHYPNSKRFVRSQTNFDKLSMSFAIKKN</sequence>
<dbReference type="Proteomes" id="UP000325440">
    <property type="component" value="Unassembled WGS sequence"/>
</dbReference>
<reference evidence="1 2" key="1">
    <citation type="submission" date="2019-08" db="EMBL/GenBank/DDBJ databases">
        <authorList>
            <person name="Alioto T."/>
            <person name="Alioto T."/>
            <person name="Gomez Garrido J."/>
        </authorList>
    </citation>
    <scope>NUCLEOTIDE SEQUENCE [LARGE SCALE GENOMIC DNA]</scope>
</reference>
<evidence type="ECO:0008006" key="3">
    <source>
        <dbReference type="Google" id="ProtNLM"/>
    </source>
</evidence>
<protein>
    <recommendedName>
        <fullName evidence="3">DUF4371 domain-containing protein</fullName>
    </recommendedName>
</protein>
<gene>
    <name evidence="1" type="ORF">CINCED_3A020014</name>
</gene>
<dbReference type="PANTHER" id="PTHR45749:SF28">
    <property type="entry name" value="ZINC FINGER MYM-TYPE PROTEIN 1-LIKE-RELATED"/>
    <property type="match status" value="1"/>
</dbReference>
<keyword evidence="2" id="KW-1185">Reference proteome</keyword>
<dbReference type="EMBL" id="CABPRJ010002372">
    <property type="protein sequence ID" value="VVC43769.1"/>
    <property type="molecule type" value="Genomic_DNA"/>
</dbReference>
<evidence type="ECO:0000313" key="2">
    <source>
        <dbReference type="Proteomes" id="UP000325440"/>
    </source>
</evidence>
<name>A0A5E4NN15_9HEMI</name>
<accession>A0A5E4NN15</accession>
<proteinExistence type="predicted"/>
<dbReference type="AlphaFoldDB" id="A0A5E4NN15"/>
<evidence type="ECO:0000313" key="1">
    <source>
        <dbReference type="EMBL" id="VVC43769.1"/>
    </source>
</evidence>
<organism evidence="1 2">
    <name type="scientific">Cinara cedri</name>
    <dbReference type="NCBI Taxonomy" id="506608"/>
    <lineage>
        <taxon>Eukaryota</taxon>
        <taxon>Metazoa</taxon>
        <taxon>Ecdysozoa</taxon>
        <taxon>Arthropoda</taxon>
        <taxon>Hexapoda</taxon>
        <taxon>Insecta</taxon>
        <taxon>Pterygota</taxon>
        <taxon>Neoptera</taxon>
        <taxon>Paraneoptera</taxon>
        <taxon>Hemiptera</taxon>
        <taxon>Sternorrhyncha</taxon>
        <taxon>Aphidomorpha</taxon>
        <taxon>Aphidoidea</taxon>
        <taxon>Aphididae</taxon>
        <taxon>Lachninae</taxon>
        <taxon>Cinara</taxon>
    </lineage>
</organism>
<dbReference type="PANTHER" id="PTHR45749">
    <property type="match status" value="1"/>
</dbReference>